<protein>
    <submittedName>
        <fullName evidence="7">Thiolase family protein</fullName>
        <ecNumber evidence="7">2.3.1.-</ecNumber>
    </submittedName>
</protein>
<keyword evidence="2 4" id="KW-0808">Transferase</keyword>
<proteinExistence type="inferred from homology"/>
<keyword evidence="8" id="KW-1185">Reference proteome</keyword>
<dbReference type="InterPro" id="IPR020610">
    <property type="entry name" value="Thiolase_AS"/>
</dbReference>
<dbReference type="NCBIfam" id="TIGR01930">
    <property type="entry name" value="AcCoA-C-Actrans"/>
    <property type="match status" value="1"/>
</dbReference>
<comment type="similarity">
    <text evidence="1 4">Belongs to the thiolase-like superfamily. Thiolase family.</text>
</comment>
<evidence type="ECO:0000256" key="1">
    <source>
        <dbReference type="ARBA" id="ARBA00010982"/>
    </source>
</evidence>
<feature type="domain" description="Thiolase N-terminal" evidence="5">
    <location>
        <begin position="16"/>
        <end position="268"/>
    </location>
</feature>
<sequence length="399" mass="43107">MAPRISGPFVRSGREVVIAEAVRTPIGRSHPEKGWFRNIHPNAMLAATYQDLVARTGIDPAVIDDLVIGCTAPFGEQSRNIGRNAWLQAGYPPEVPATTLDRRCGSAQTAVNFAAALIASGVHEMIIAGGVEHMGHVPMNSPTAISELYGDPWTPEMRAQYDFVTQGESAELIADQWDISREEMDEFAVRSHARATAAIEDGRFADEMVRMELDGEVRLGDQAVRPTTTTETLAGLKTVFRRENGRVTAGTSSPICDSAAAVLLCSRDAAERYGLRIRARIVDQTTVGVDPIIMLTGPIPATRKLLQRNDISVDDIDLFEVNEAFSSVVLAWQRELQPDMDRVNVNGGAIALGHAVGATGARLVATILSEMERRESRLGLVTMCCGGGLGTGTLIERTD</sequence>
<evidence type="ECO:0000256" key="3">
    <source>
        <dbReference type="ARBA" id="ARBA00023315"/>
    </source>
</evidence>
<dbReference type="PANTHER" id="PTHR43365:SF1">
    <property type="entry name" value="ACETYL-COA C-ACYLTRANSFERASE"/>
    <property type="match status" value="1"/>
</dbReference>
<dbReference type="Proteomes" id="UP001185899">
    <property type="component" value="Unassembled WGS sequence"/>
</dbReference>
<dbReference type="CDD" id="cd00751">
    <property type="entry name" value="thiolase"/>
    <property type="match status" value="1"/>
</dbReference>
<evidence type="ECO:0000256" key="4">
    <source>
        <dbReference type="RuleBase" id="RU003557"/>
    </source>
</evidence>
<name>A0ABU4AWJ7_9NOCA</name>
<dbReference type="Pfam" id="PF00108">
    <property type="entry name" value="Thiolase_N"/>
    <property type="match status" value="1"/>
</dbReference>
<dbReference type="Gene3D" id="3.40.47.10">
    <property type="match status" value="2"/>
</dbReference>
<comment type="caution">
    <text evidence="7">The sequence shown here is derived from an EMBL/GenBank/DDBJ whole genome shotgun (WGS) entry which is preliminary data.</text>
</comment>
<keyword evidence="3 4" id="KW-0012">Acyltransferase</keyword>
<dbReference type="InterPro" id="IPR020616">
    <property type="entry name" value="Thiolase_N"/>
</dbReference>
<dbReference type="GO" id="GO:0016746">
    <property type="term" value="F:acyltransferase activity"/>
    <property type="evidence" value="ECO:0007669"/>
    <property type="project" value="UniProtKB-KW"/>
</dbReference>
<dbReference type="InterPro" id="IPR020617">
    <property type="entry name" value="Thiolase_C"/>
</dbReference>
<gene>
    <name evidence="7" type="ORF">R3P95_08645</name>
</gene>
<accession>A0ABU4AWJ7</accession>
<dbReference type="InterPro" id="IPR002155">
    <property type="entry name" value="Thiolase"/>
</dbReference>
<reference evidence="7 8" key="1">
    <citation type="submission" date="2023-10" db="EMBL/GenBank/DDBJ databases">
        <title>Development of a sustainable strategy for remediation of hydrocarbon-contaminated territories based on the waste exchange concept.</title>
        <authorList>
            <person name="Krivoruchko A."/>
        </authorList>
    </citation>
    <scope>NUCLEOTIDE SEQUENCE [LARGE SCALE GENOMIC DNA]</scope>
    <source>
        <strain evidence="7 8">IEGM 1322</strain>
    </source>
</reference>
<evidence type="ECO:0000259" key="6">
    <source>
        <dbReference type="Pfam" id="PF02803"/>
    </source>
</evidence>
<dbReference type="Pfam" id="PF02803">
    <property type="entry name" value="Thiolase_C"/>
    <property type="match status" value="1"/>
</dbReference>
<dbReference type="PIRSF" id="PIRSF000429">
    <property type="entry name" value="Ac-CoA_Ac_transf"/>
    <property type="match status" value="1"/>
</dbReference>
<feature type="domain" description="Thiolase C-terminal" evidence="6">
    <location>
        <begin position="276"/>
        <end position="397"/>
    </location>
</feature>
<evidence type="ECO:0000313" key="8">
    <source>
        <dbReference type="Proteomes" id="UP001185899"/>
    </source>
</evidence>
<dbReference type="PANTHER" id="PTHR43365">
    <property type="entry name" value="BLR7806 PROTEIN"/>
    <property type="match status" value="1"/>
</dbReference>
<dbReference type="PROSITE" id="PS00099">
    <property type="entry name" value="THIOLASE_3"/>
    <property type="match status" value="1"/>
</dbReference>
<evidence type="ECO:0000313" key="7">
    <source>
        <dbReference type="EMBL" id="MDV6230613.1"/>
    </source>
</evidence>
<dbReference type="InterPro" id="IPR016039">
    <property type="entry name" value="Thiolase-like"/>
</dbReference>
<evidence type="ECO:0000259" key="5">
    <source>
        <dbReference type="Pfam" id="PF00108"/>
    </source>
</evidence>
<dbReference type="RefSeq" id="WP_317548046.1">
    <property type="nucleotide sequence ID" value="NZ_JAWLKE010000003.1"/>
</dbReference>
<dbReference type="EMBL" id="JAWLKE010000003">
    <property type="protein sequence ID" value="MDV6230613.1"/>
    <property type="molecule type" value="Genomic_DNA"/>
</dbReference>
<dbReference type="SUPFAM" id="SSF53901">
    <property type="entry name" value="Thiolase-like"/>
    <property type="match status" value="2"/>
</dbReference>
<organism evidence="7 8">
    <name type="scientific">Rhodococcus cercidiphylli</name>
    <dbReference type="NCBI Taxonomy" id="489916"/>
    <lineage>
        <taxon>Bacteria</taxon>
        <taxon>Bacillati</taxon>
        <taxon>Actinomycetota</taxon>
        <taxon>Actinomycetes</taxon>
        <taxon>Mycobacteriales</taxon>
        <taxon>Nocardiaceae</taxon>
        <taxon>Rhodococcus</taxon>
    </lineage>
</organism>
<evidence type="ECO:0000256" key="2">
    <source>
        <dbReference type="ARBA" id="ARBA00022679"/>
    </source>
</evidence>
<dbReference type="EC" id="2.3.1.-" evidence="7"/>